<organism evidence="4 5">
    <name type="scientific">Taishania pollutisoli</name>
    <dbReference type="NCBI Taxonomy" id="2766479"/>
    <lineage>
        <taxon>Bacteria</taxon>
        <taxon>Pseudomonadati</taxon>
        <taxon>Bacteroidota</taxon>
        <taxon>Flavobacteriia</taxon>
        <taxon>Flavobacteriales</taxon>
        <taxon>Crocinitomicaceae</taxon>
        <taxon>Taishania</taxon>
    </lineage>
</organism>
<dbReference type="Pfam" id="PF14717">
    <property type="entry name" value="DUF4465"/>
    <property type="match status" value="1"/>
</dbReference>
<accession>A0A8J6PDX1</accession>
<proteinExistence type="predicted"/>
<dbReference type="Proteomes" id="UP000652681">
    <property type="component" value="Unassembled WGS sequence"/>
</dbReference>
<name>A0A8J6PDX1_9FLAO</name>
<evidence type="ECO:0000256" key="2">
    <source>
        <dbReference type="SAM" id="SignalP"/>
    </source>
</evidence>
<dbReference type="NCBIfam" id="TIGR04183">
    <property type="entry name" value="Por_Secre_tail"/>
    <property type="match status" value="1"/>
</dbReference>
<keyword evidence="1 2" id="KW-0732">Signal</keyword>
<dbReference type="EMBL" id="JACVEL010000012">
    <property type="protein sequence ID" value="MBC9813602.1"/>
    <property type="molecule type" value="Genomic_DNA"/>
</dbReference>
<dbReference type="Gene3D" id="2.60.120.1350">
    <property type="entry name" value="Protein of unknown function DUF4465"/>
    <property type="match status" value="1"/>
</dbReference>
<protein>
    <submittedName>
        <fullName evidence="4">DUF4465 domain-containing protein</fullName>
    </submittedName>
</protein>
<evidence type="ECO:0000313" key="5">
    <source>
        <dbReference type="Proteomes" id="UP000652681"/>
    </source>
</evidence>
<feature type="domain" description="Secretion system C-terminal sorting" evidence="3">
    <location>
        <begin position="256"/>
        <end position="323"/>
    </location>
</feature>
<dbReference type="InterPro" id="IPR027828">
    <property type="entry name" value="DUF4465"/>
</dbReference>
<feature type="chain" id="PRO_5035245374" evidence="2">
    <location>
        <begin position="20"/>
        <end position="324"/>
    </location>
</feature>
<evidence type="ECO:0000259" key="3">
    <source>
        <dbReference type="Pfam" id="PF18962"/>
    </source>
</evidence>
<gene>
    <name evidence="4" type="ORF">H9Y05_14090</name>
</gene>
<sequence>MKKVYFFTVALAATTTVFSQDGADTLTFESYNLGTQDYYNGSDEAGDIVIGNFTLSNSYNTEWGSWSGFAVSKVQDVTTAGWGNQYASFANGGADGSSQYGMWYNGGTIEFNAAKVLKSIQITNATYTAISMRDGDQFAKQFGSVNSAAGTPDGTNGADWFLLQIVPLNENDELVGDTIDFYLADYRFADDNDDYIVNSWETVDLGNVTANKLAFVLSSSDNGEWGMNTPGYFSVDNLVANNSLGIETLTQLNAVVYPNPAQEQFTIATTEAADMALLNAMGQVVRTAVVNGTTVINVNGLPAGMYQIALKTASGSSVQKLVIQ</sequence>
<feature type="signal peptide" evidence="2">
    <location>
        <begin position="1"/>
        <end position="19"/>
    </location>
</feature>
<dbReference type="InterPro" id="IPR026444">
    <property type="entry name" value="Secre_tail"/>
</dbReference>
<reference evidence="4" key="1">
    <citation type="submission" date="2020-09" db="EMBL/GenBank/DDBJ databases">
        <title>Taishania pollutisoli gen. nov., sp. nov., Isolated from Tetrabromobisphenol A-Contaminated Soil.</title>
        <authorList>
            <person name="Chen Q."/>
        </authorList>
    </citation>
    <scope>NUCLEOTIDE SEQUENCE</scope>
    <source>
        <strain evidence="4">CZZ-1</strain>
    </source>
</reference>
<dbReference type="AlphaFoldDB" id="A0A8J6PDX1"/>
<dbReference type="Pfam" id="PF18962">
    <property type="entry name" value="Por_Secre_tail"/>
    <property type="match status" value="1"/>
</dbReference>
<evidence type="ECO:0000256" key="1">
    <source>
        <dbReference type="ARBA" id="ARBA00022729"/>
    </source>
</evidence>
<keyword evidence="5" id="KW-1185">Reference proteome</keyword>
<evidence type="ECO:0000313" key="4">
    <source>
        <dbReference type="EMBL" id="MBC9813602.1"/>
    </source>
</evidence>
<dbReference type="RefSeq" id="WP_163491028.1">
    <property type="nucleotide sequence ID" value="NZ_JACVEL010000012.1"/>
</dbReference>
<comment type="caution">
    <text evidence="4">The sequence shown here is derived from an EMBL/GenBank/DDBJ whole genome shotgun (WGS) entry which is preliminary data.</text>
</comment>